<dbReference type="InterPro" id="IPR036317">
    <property type="entry name" value="Cullin_homology_sf"/>
</dbReference>
<proteinExistence type="inferred from homology"/>
<dbReference type="PROSITE" id="PS50069">
    <property type="entry name" value="CULLIN_2"/>
    <property type="match status" value="1"/>
</dbReference>
<protein>
    <recommendedName>
        <fullName evidence="5">Cullin family profile domain-containing protein</fullName>
    </recommendedName>
</protein>
<evidence type="ECO:0000256" key="2">
    <source>
        <dbReference type="ARBA" id="ARBA00022843"/>
    </source>
</evidence>
<dbReference type="Gene3D" id="1.20.1310.10">
    <property type="entry name" value="Cullin Repeats"/>
    <property type="match status" value="3"/>
</dbReference>
<dbReference type="Pfam" id="PF00888">
    <property type="entry name" value="Cullin"/>
    <property type="match status" value="1"/>
</dbReference>
<evidence type="ECO:0000256" key="4">
    <source>
        <dbReference type="RuleBase" id="RU003829"/>
    </source>
</evidence>
<name>A0A8J8NWX9_HALGN</name>
<gene>
    <name evidence="6" type="ORF">FGO68_gene1464</name>
</gene>
<dbReference type="SUPFAM" id="SSF46785">
    <property type="entry name" value="Winged helix' DNA-binding domain"/>
    <property type="match status" value="1"/>
</dbReference>
<dbReference type="Gene3D" id="1.10.10.10">
    <property type="entry name" value="Winged helix-like DNA-binding domain superfamily/Winged helix DNA-binding domain"/>
    <property type="match status" value="1"/>
</dbReference>
<comment type="similarity">
    <text evidence="1 3 4">Belongs to the cullin family.</text>
</comment>
<dbReference type="InterPro" id="IPR036388">
    <property type="entry name" value="WH-like_DNA-bd_sf"/>
</dbReference>
<dbReference type="InterPro" id="IPR001373">
    <property type="entry name" value="Cullin_N"/>
</dbReference>
<evidence type="ECO:0000256" key="1">
    <source>
        <dbReference type="ARBA" id="ARBA00006019"/>
    </source>
</evidence>
<evidence type="ECO:0000313" key="6">
    <source>
        <dbReference type="EMBL" id="TNV83093.1"/>
    </source>
</evidence>
<dbReference type="AlphaFoldDB" id="A0A8J8NWX9"/>
<dbReference type="InterPro" id="IPR016158">
    <property type="entry name" value="Cullin_homology"/>
</dbReference>
<dbReference type="SUPFAM" id="SSF75632">
    <property type="entry name" value="Cullin homology domain"/>
    <property type="match status" value="1"/>
</dbReference>
<dbReference type="GO" id="GO:0006511">
    <property type="term" value="P:ubiquitin-dependent protein catabolic process"/>
    <property type="evidence" value="ECO:0007669"/>
    <property type="project" value="InterPro"/>
</dbReference>
<dbReference type="Pfam" id="PF10557">
    <property type="entry name" value="Cullin_Nedd8"/>
    <property type="match status" value="1"/>
</dbReference>
<dbReference type="InterPro" id="IPR045093">
    <property type="entry name" value="Cullin"/>
</dbReference>
<dbReference type="InterPro" id="IPR016159">
    <property type="entry name" value="Cullin_repeat-like_dom_sf"/>
</dbReference>
<dbReference type="Proteomes" id="UP000785679">
    <property type="component" value="Unassembled WGS sequence"/>
</dbReference>
<dbReference type="OrthoDB" id="27073at2759"/>
<dbReference type="InterPro" id="IPR019559">
    <property type="entry name" value="Cullin_neddylation_domain"/>
</dbReference>
<dbReference type="PROSITE" id="PS01256">
    <property type="entry name" value="CULLIN_1"/>
    <property type="match status" value="1"/>
</dbReference>
<sequence>MVQQSITESVNSAFQVLSSEFDRKQGKDFLIKAVRDQWKGYCFKLFKLSEAFSYLEYPCMQLIKVVKNSPLQTDEESAENHIFSLGTKLFRDGLLLQAKGQKIIQSVIDDALFIMQHQRQSFLDKKQLDLSQLSLIKDIIQLLTTNQLYRNLFEVKFIEKAQTQYRKEGRDLFRKLTIPDYLALSQQIILNEVSLIETYFERSTLLPMVSTLEQVLIADNYSAILERGFHDMLFHGLMDSLRLLYEFFHATQLVPQLKGYLTKYVRDQCKHFHAHTQEQVNGGHVSSTQQVIAVKHVVEFKVKIERVVAQAFKGNEMLKSAVKDGFDTFLNSDMKPDDSARQLALFIHKVFQKPNPASKHSQLNLSIKEAPFDTLLSLFRQLLSKDTFESAYTKFLSERLLKRKSDSRDRELTFLSLIKAECGAQFMSRVEQMYSDIDTSHEQAQKYRGGDPRKRRSVEFECEYLVLDGASWPVSQAQVAVTLPREIQEAQGQFEKKQITWMIEQCSSLLKGTFGGAESYQFEASGVQTLILLQFNGAKKEITYAQLIAATRLTDAMAQHALKILTNFHLLTQTGESFTLNDAFRSPLVRLQINKAPKSLSLAHHEEKDEGRLLEERRFQVEAILTKIMKEQKRMGHNELVAELVRRANFPVEPAFVKKRIEGLIERDYIKRAVDNVAVYEYIA</sequence>
<dbReference type="EMBL" id="RRYP01004183">
    <property type="protein sequence ID" value="TNV83093.1"/>
    <property type="molecule type" value="Genomic_DNA"/>
</dbReference>
<reference evidence="6" key="1">
    <citation type="submission" date="2019-06" db="EMBL/GenBank/DDBJ databases">
        <authorList>
            <person name="Zheng W."/>
        </authorList>
    </citation>
    <scope>NUCLEOTIDE SEQUENCE</scope>
    <source>
        <strain evidence="6">QDHG01</strain>
    </source>
</reference>
<keyword evidence="2" id="KW-0832">Ubl conjugation</keyword>
<dbReference type="PANTHER" id="PTHR11932">
    <property type="entry name" value="CULLIN"/>
    <property type="match status" value="1"/>
</dbReference>
<dbReference type="Pfam" id="PF26557">
    <property type="entry name" value="Cullin_AB"/>
    <property type="match status" value="1"/>
</dbReference>
<dbReference type="GO" id="GO:0031461">
    <property type="term" value="C:cullin-RING ubiquitin ligase complex"/>
    <property type="evidence" value="ECO:0007669"/>
    <property type="project" value="InterPro"/>
</dbReference>
<comment type="caution">
    <text evidence="6">The sequence shown here is derived from an EMBL/GenBank/DDBJ whole genome shotgun (WGS) entry which is preliminary data.</text>
</comment>
<dbReference type="Gene3D" id="3.30.230.130">
    <property type="entry name" value="Cullin, Chain C, Domain 2"/>
    <property type="match status" value="1"/>
</dbReference>
<evidence type="ECO:0000259" key="5">
    <source>
        <dbReference type="PROSITE" id="PS50069"/>
    </source>
</evidence>
<accession>A0A8J8NWX9</accession>
<evidence type="ECO:0000313" key="7">
    <source>
        <dbReference type="Proteomes" id="UP000785679"/>
    </source>
</evidence>
<feature type="domain" description="Cullin family profile" evidence="5">
    <location>
        <begin position="338"/>
        <end position="566"/>
    </location>
</feature>
<dbReference type="InterPro" id="IPR016157">
    <property type="entry name" value="Cullin_CS"/>
</dbReference>
<dbReference type="InterPro" id="IPR059120">
    <property type="entry name" value="Cullin-like_AB"/>
</dbReference>
<organism evidence="6 7">
    <name type="scientific">Halteria grandinella</name>
    <dbReference type="NCBI Taxonomy" id="5974"/>
    <lineage>
        <taxon>Eukaryota</taxon>
        <taxon>Sar</taxon>
        <taxon>Alveolata</taxon>
        <taxon>Ciliophora</taxon>
        <taxon>Intramacronucleata</taxon>
        <taxon>Spirotrichea</taxon>
        <taxon>Stichotrichia</taxon>
        <taxon>Sporadotrichida</taxon>
        <taxon>Halteriidae</taxon>
        <taxon>Halteria</taxon>
    </lineage>
</organism>
<keyword evidence="7" id="KW-1185">Reference proteome</keyword>
<dbReference type="GO" id="GO:0031625">
    <property type="term" value="F:ubiquitin protein ligase binding"/>
    <property type="evidence" value="ECO:0007669"/>
    <property type="project" value="InterPro"/>
</dbReference>
<dbReference type="SMART" id="SM00884">
    <property type="entry name" value="Cullin_Nedd8"/>
    <property type="match status" value="1"/>
</dbReference>
<dbReference type="InterPro" id="IPR036390">
    <property type="entry name" value="WH_DNA-bd_sf"/>
</dbReference>
<dbReference type="SUPFAM" id="SSF74788">
    <property type="entry name" value="Cullin repeat-like"/>
    <property type="match status" value="1"/>
</dbReference>
<dbReference type="SMART" id="SM00182">
    <property type="entry name" value="CULLIN"/>
    <property type="match status" value="1"/>
</dbReference>
<evidence type="ECO:0000256" key="3">
    <source>
        <dbReference type="PROSITE-ProRule" id="PRU00330"/>
    </source>
</evidence>